<name>A0ABR6RLK6_9BURK</name>
<comment type="caution">
    <text evidence="1">The sequence shown here is derived from an EMBL/GenBank/DDBJ whole genome shotgun (WGS) entry which is preliminary data.</text>
</comment>
<organism evidence="1 2">
    <name type="scientific">Comamonas odontotermitis</name>
    <dbReference type="NCBI Taxonomy" id="379895"/>
    <lineage>
        <taxon>Bacteria</taxon>
        <taxon>Pseudomonadati</taxon>
        <taxon>Pseudomonadota</taxon>
        <taxon>Betaproteobacteria</taxon>
        <taxon>Burkholderiales</taxon>
        <taxon>Comamonadaceae</taxon>
        <taxon>Comamonas</taxon>
    </lineage>
</organism>
<sequence length="64" mass="7054">MTNPIPQVVQVSKTTFCARTDGHVEILKADQPSVLVPIDDILNFAHLIQEVRESASDALPQAER</sequence>
<evidence type="ECO:0000313" key="1">
    <source>
        <dbReference type="EMBL" id="MBB6580053.1"/>
    </source>
</evidence>
<dbReference type="Proteomes" id="UP000562492">
    <property type="component" value="Unassembled WGS sequence"/>
</dbReference>
<protein>
    <submittedName>
        <fullName evidence="1">Uncharacterized protein</fullName>
    </submittedName>
</protein>
<accession>A0ABR6RLK6</accession>
<dbReference type="RefSeq" id="WP_184711709.1">
    <property type="nucleotide sequence ID" value="NZ_JACHKZ010000051.1"/>
</dbReference>
<reference evidence="1 2" key="1">
    <citation type="submission" date="2020-08" db="EMBL/GenBank/DDBJ databases">
        <title>Functional genomics of gut bacteria from endangered species of beetles.</title>
        <authorList>
            <person name="Carlos-Shanley C."/>
        </authorList>
    </citation>
    <scope>NUCLEOTIDE SEQUENCE [LARGE SCALE GENOMIC DNA]</scope>
    <source>
        <strain evidence="1 2">S00124</strain>
    </source>
</reference>
<keyword evidence="2" id="KW-1185">Reference proteome</keyword>
<gene>
    <name evidence="1" type="ORF">HNP33_004179</name>
</gene>
<evidence type="ECO:0000313" key="2">
    <source>
        <dbReference type="Proteomes" id="UP000562492"/>
    </source>
</evidence>
<proteinExistence type="predicted"/>
<dbReference type="EMBL" id="JACHKZ010000051">
    <property type="protein sequence ID" value="MBB6580053.1"/>
    <property type="molecule type" value="Genomic_DNA"/>
</dbReference>